<gene>
    <name evidence="8" type="ORF">DIW82_02350</name>
</gene>
<keyword evidence="2" id="KW-0378">Hydrolase</keyword>
<dbReference type="Gene3D" id="3.40.50.300">
    <property type="entry name" value="P-loop containing nucleotide triphosphate hydrolases"/>
    <property type="match status" value="2"/>
</dbReference>
<dbReference type="PANTHER" id="PTHR47959:SF13">
    <property type="entry name" value="ATP-DEPENDENT RNA HELICASE RHLE"/>
    <property type="match status" value="1"/>
</dbReference>
<evidence type="ECO:0000256" key="3">
    <source>
        <dbReference type="ARBA" id="ARBA00022806"/>
    </source>
</evidence>
<dbReference type="Pfam" id="PF00270">
    <property type="entry name" value="DEAD"/>
    <property type="match status" value="1"/>
</dbReference>
<feature type="domain" description="Helicase ATP-binding" evidence="6">
    <location>
        <begin position="1"/>
        <end position="159"/>
    </location>
</feature>
<dbReference type="PROSITE" id="PS51194">
    <property type="entry name" value="HELICASE_CTER"/>
    <property type="match status" value="1"/>
</dbReference>
<sequence>TGSGKTFTFGLPVITRLVGGASKPGHPRGLVLVPTRELAQQVAGRLRPLAESVGQRVIEIVGGVNIKRHITALARPVDILVATPGRAEDLIGQGKLSFDSVETIALDEADQMADMGFLPQVRRLLDRTPSDAQHLFFSATLDGDIKVLIQRYMNDPVTHSTGEVAAKVERMDHYLGVVPDKPARNDVVIELGLASTKTIMFMRTKHTVDRQVKKLVRAGVSAVGLHGNKGQGARTRAIGEFADGTATVLVATDIAARGIDIKGVDLVVHIDPPAEHKAYVHRAGRTARAGERGTVLTLTTAETEKDTLAMMKKAGVSPTVWRLGTHGIGDHLTDLGLSTRGAARGKKPGPR</sequence>
<dbReference type="EMBL" id="DQID01000066">
    <property type="protein sequence ID" value="HCT13656.1"/>
    <property type="molecule type" value="Genomic_DNA"/>
</dbReference>
<comment type="caution">
    <text evidence="8">The sequence shown here is derived from an EMBL/GenBank/DDBJ whole genome shotgun (WGS) entry which is preliminary data.</text>
</comment>
<dbReference type="InterPro" id="IPR027417">
    <property type="entry name" value="P-loop_NTPase"/>
</dbReference>
<accession>A0A3D4SWL5</accession>
<dbReference type="STRING" id="863239.GCA_000213935_02832"/>
<dbReference type="GO" id="GO:0003676">
    <property type="term" value="F:nucleic acid binding"/>
    <property type="evidence" value="ECO:0007669"/>
    <property type="project" value="InterPro"/>
</dbReference>
<evidence type="ECO:0000256" key="2">
    <source>
        <dbReference type="ARBA" id="ARBA00022801"/>
    </source>
</evidence>
<evidence type="ECO:0000256" key="4">
    <source>
        <dbReference type="ARBA" id="ARBA00022840"/>
    </source>
</evidence>
<dbReference type="CDD" id="cd18787">
    <property type="entry name" value="SF2_C_DEAD"/>
    <property type="match status" value="1"/>
</dbReference>
<dbReference type="SMART" id="SM00490">
    <property type="entry name" value="HELICc"/>
    <property type="match status" value="1"/>
</dbReference>
<comment type="similarity">
    <text evidence="5">Belongs to the DEAD box helicase family.</text>
</comment>
<proteinExistence type="inferred from homology"/>
<dbReference type="GO" id="GO:0003724">
    <property type="term" value="F:RNA helicase activity"/>
    <property type="evidence" value="ECO:0007669"/>
    <property type="project" value="TreeGrafter"/>
</dbReference>
<dbReference type="InterPro" id="IPR044742">
    <property type="entry name" value="DEAD/DEAH_RhlB"/>
</dbReference>
<name>A0A3D4SWL5_9CORY</name>
<dbReference type="InterPro" id="IPR001650">
    <property type="entry name" value="Helicase_C-like"/>
</dbReference>
<dbReference type="PROSITE" id="PS51192">
    <property type="entry name" value="HELICASE_ATP_BIND_1"/>
    <property type="match status" value="1"/>
</dbReference>
<dbReference type="InterPro" id="IPR014001">
    <property type="entry name" value="Helicase_ATP-bd"/>
</dbReference>
<reference evidence="8 9" key="1">
    <citation type="journal article" date="2018" name="Nat. Biotechnol.">
        <title>A standardized bacterial taxonomy based on genome phylogeny substantially revises the tree of life.</title>
        <authorList>
            <person name="Parks D.H."/>
            <person name="Chuvochina M."/>
            <person name="Waite D.W."/>
            <person name="Rinke C."/>
            <person name="Skarshewski A."/>
            <person name="Chaumeil P.A."/>
            <person name="Hugenholtz P."/>
        </authorList>
    </citation>
    <scope>NUCLEOTIDE SEQUENCE [LARGE SCALE GENOMIC DNA]</scope>
    <source>
        <strain evidence="8">UBA11247</strain>
    </source>
</reference>
<dbReference type="GO" id="GO:0016787">
    <property type="term" value="F:hydrolase activity"/>
    <property type="evidence" value="ECO:0007669"/>
    <property type="project" value="UniProtKB-KW"/>
</dbReference>
<evidence type="ECO:0000313" key="8">
    <source>
        <dbReference type="EMBL" id="HCT13656.1"/>
    </source>
</evidence>
<dbReference type="GO" id="GO:0005524">
    <property type="term" value="F:ATP binding"/>
    <property type="evidence" value="ECO:0007669"/>
    <property type="project" value="UniProtKB-KW"/>
</dbReference>
<dbReference type="InterPro" id="IPR011545">
    <property type="entry name" value="DEAD/DEAH_box_helicase_dom"/>
</dbReference>
<dbReference type="PANTHER" id="PTHR47959">
    <property type="entry name" value="ATP-DEPENDENT RNA HELICASE RHLE-RELATED"/>
    <property type="match status" value="1"/>
</dbReference>
<dbReference type="Pfam" id="PF00271">
    <property type="entry name" value="Helicase_C"/>
    <property type="match status" value="1"/>
</dbReference>
<dbReference type="AlphaFoldDB" id="A0A3D4SWL5"/>
<keyword evidence="4" id="KW-0067">ATP-binding</keyword>
<keyword evidence="3 8" id="KW-0347">Helicase</keyword>
<protein>
    <submittedName>
        <fullName evidence="8">RNA helicase</fullName>
    </submittedName>
</protein>
<dbReference type="SUPFAM" id="SSF52540">
    <property type="entry name" value="P-loop containing nucleoside triphosphate hydrolases"/>
    <property type="match status" value="1"/>
</dbReference>
<organism evidence="8 9">
    <name type="scientific">Corynebacterium nuruki</name>
    <dbReference type="NCBI Taxonomy" id="1032851"/>
    <lineage>
        <taxon>Bacteria</taxon>
        <taxon>Bacillati</taxon>
        <taxon>Actinomycetota</taxon>
        <taxon>Actinomycetes</taxon>
        <taxon>Mycobacteriales</taxon>
        <taxon>Corynebacteriaceae</taxon>
        <taxon>Corynebacterium</taxon>
    </lineage>
</organism>
<evidence type="ECO:0000313" key="9">
    <source>
        <dbReference type="Proteomes" id="UP000261739"/>
    </source>
</evidence>
<evidence type="ECO:0000256" key="1">
    <source>
        <dbReference type="ARBA" id="ARBA00022741"/>
    </source>
</evidence>
<dbReference type="CDD" id="cd00268">
    <property type="entry name" value="DEADc"/>
    <property type="match status" value="1"/>
</dbReference>
<dbReference type="Proteomes" id="UP000261739">
    <property type="component" value="Unassembled WGS sequence"/>
</dbReference>
<dbReference type="InterPro" id="IPR050079">
    <property type="entry name" value="DEAD_box_RNA_helicase"/>
</dbReference>
<keyword evidence="1" id="KW-0547">Nucleotide-binding</keyword>
<feature type="domain" description="Helicase C-terminal" evidence="7">
    <location>
        <begin position="187"/>
        <end position="336"/>
    </location>
</feature>
<evidence type="ECO:0000256" key="5">
    <source>
        <dbReference type="ARBA" id="ARBA00038437"/>
    </source>
</evidence>
<dbReference type="GO" id="GO:0005829">
    <property type="term" value="C:cytosol"/>
    <property type="evidence" value="ECO:0007669"/>
    <property type="project" value="TreeGrafter"/>
</dbReference>
<evidence type="ECO:0000259" key="7">
    <source>
        <dbReference type="PROSITE" id="PS51194"/>
    </source>
</evidence>
<dbReference type="SMART" id="SM00487">
    <property type="entry name" value="DEXDc"/>
    <property type="match status" value="1"/>
</dbReference>
<evidence type="ECO:0000259" key="6">
    <source>
        <dbReference type="PROSITE" id="PS51192"/>
    </source>
</evidence>
<feature type="non-terminal residue" evidence="8">
    <location>
        <position position="1"/>
    </location>
</feature>